<evidence type="ECO:0000313" key="3">
    <source>
        <dbReference type="Proteomes" id="UP000053237"/>
    </source>
</evidence>
<name>A0A024GUT2_9STRA</name>
<protein>
    <submittedName>
        <fullName evidence="2">Uncharacterized protein</fullName>
    </submittedName>
</protein>
<keyword evidence="3" id="KW-1185">Reference proteome</keyword>
<evidence type="ECO:0000256" key="1">
    <source>
        <dbReference type="SAM" id="SignalP"/>
    </source>
</evidence>
<dbReference type="Proteomes" id="UP000053237">
    <property type="component" value="Unassembled WGS sequence"/>
</dbReference>
<accession>A0A024GUT2</accession>
<proteinExistence type="predicted"/>
<dbReference type="EMBL" id="CAIX01000565">
    <property type="protein sequence ID" value="CCI50548.1"/>
    <property type="molecule type" value="Genomic_DNA"/>
</dbReference>
<gene>
    <name evidence="2" type="ORF">BN9_124420</name>
</gene>
<feature type="signal peptide" evidence="1">
    <location>
        <begin position="1"/>
        <end position="19"/>
    </location>
</feature>
<sequence>MVSCTFILVVFGLITVANSNWQNVKLDECFKSKSRVVVRYSQICIKYGSADACKRTRTKALREVLLGFFQAHYRADITLVEIAVMHRVDITNTLRHLFKVIGKDESSFHENCLDYMRKRMPMVTDYKSLFNENEAIYYNQDLYDIARFLLRGCPAPK</sequence>
<reference evidence="2 3" key="1">
    <citation type="submission" date="2012-05" db="EMBL/GenBank/DDBJ databases">
        <title>Recombination and specialization in a pathogen metapopulation.</title>
        <authorList>
            <person name="Gardiner A."/>
            <person name="Kemen E."/>
            <person name="Schultz-Larsen T."/>
            <person name="MacLean D."/>
            <person name="Van Oosterhout C."/>
            <person name="Jones J.D.G."/>
        </authorList>
    </citation>
    <scope>NUCLEOTIDE SEQUENCE [LARGE SCALE GENOMIC DNA]</scope>
    <source>
        <strain evidence="2 3">Ac Nc2</strain>
    </source>
</reference>
<feature type="chain" id="PRO_5001529668" evidence="1">
    <location>
        <begin position="20"/>
        <end position="157"/>
    </location>
</feature>
<organism evidence="2 3">
    <name type="scientific">Albugo candida</name>
    <dbReference type="NCBI Taxonomy" id="65357"/>
    <lineage>
        <taxon>Eukaryota</taxon>
        <taxon>Sar</taxon>
        <taxon>Stramenopiles</taxon>
        <taxon>Oomycota</taxon>
        <taxon>Peronosporomycetes</taxon>
        <taxon>Albuginales</taxon>
        <taxon>Albuginaceae</taxon>
        <taxon>Albugo</taxon>
    </lineage>
</organism>
<evidence type="ECO:0000313" key="2">
    <source>
        <dbReference type="EMBL" id="CCI50548.1"/>
    </source>
</evidence>
<dbReference type="InParanoid" id="A0A024GUT2"/>
<comment type="caution">
    <text evidence="2">The sequence shown here is derived from an EMBL/GenBank/DDBJ whole genome shotgun (WGS) entry which is preliminary data.</text>
</comment>
<keyword evidence="1" id="KW-0732">Signal</keyword>
<dbReference type="AlphaFoldDB" id="A0A024GUT2"/>